<feature type="transmembrane region" description="Helical" evidence="1">
    <location>
        <begin position="36"/>
        <end position="54"/>
    </location>
</feature>
<feature type="transmembrane region" description="Helical" evidence="1">
    <location>
        <begin position="7"/>
        <end position="24"/>
    </location>
</feature>
<keyword evidence="3" id="KW-1185">Reference proteome</keyword>
<proteinExistence type="predicted"/>
<dbReference type="EMBL" id="JAEHNZ010000001">
    <property type="protein sequence ID" value="MBK0395324.1"/>
    <property type="molecule type" value="Genomic_DNA"/>
</dbReference>
<protein>
    <submittedName>
        <fullName evidence="2">Phosphate ABC transporter permease</fullName>
    </submittedName>
</protein>
<gene>
    <name evidence="2" type="ORF">JDW22_01655</name>
</gene>
<name>A0ABS1BPY5_9NEIS</name>
<keyword evidence="1" id="KW-0812">Transmembrane</keyword>
<comment type="caution">
    <text evidence="2">The sequence shown here is derived from an EMBL/GenBank/DDBJ whole genome shotgun (WGS) entry which is preliminary data.</text>
</comment>
<evidence type="ECO:0000313" key="3">
    <source>
        <dbReference type="Proteomes" id="UP000614058"/>
    </source>
</evidence>
<evidence type="ECO:0000313" key="2">
    <source>
        <dbReference type="EMBL" id="MBK0395324.1"/>
    </source>
</evidence>
<dbReference type="RefSeq" id="WP_003795628.1">
    <property type="nucleotide sequence ID" value="NZ_JAEHNZ010000001.1"/>
</dbReference>
<keyword evidence="1" id="KW-1133">Transmembrane helix</keyword>
<keyword evidence="1" id="KW-0472">Membrane</keyword>
<sequence length="55" mass="6460">MKTFGAAFLYVFAQGLIALLWHYVWNDDEDEPFWKTLFYICLTSLALAGLKIWLD</sequence>
<accession>A0ABS1BPY5</accession>
<reference evidence="2 3" key="1">
    <citation type="journal article" date="2021" name="Pathogens">
        <title>Isolation and Characterization of Kingella bonacorsii sp. nov., A Novel Kingella Species Detected in a Stable Periodontitis Subject.</title>
        <authorList>
            <person name="Antezack A."/>
            <person name="Boxberger M."/>
            <person name="Rolland C."/>
            <person name="Monnet-Corti V."/>
            <person name="La Scola B."/>
        </authorList>
    </citation>
    <scope>NUCLEOTIDE SEQUENCE [LARGE SCALE GENOMIC DNA]</scope>
    <source>
        <strain evidence="2 3">Marseille-Q4569</strain>
    </source>
</reference>
<evidence type="ECO:0000256" key="1">
    <source>
        <dbReference type="SAM" id="Phobius"/>
    </source>
</evidence>
<dbReference type="Proteomes" id="UP000614058">
    <property type="component" value="Unassembled WGS sequence"/>
</dbReference>
<dbReference type="GeneID" id="84906423"/>
<organism evidence="2 3">
    <name type="scientific">Kingella bonacorsii</name>
    <dbReference type="NCBI Taxonomy" id="2796361"/>
    <lineage>
        <taxon>Bacteria</taxon>
        <taxon>Pseudomonadati</taxon>
        <taxon>Pseudomonadota</taxon>
        <taxon>Betaproteobacteria</taxon>
        <taxon>Neisseriales</taxon>
        <taxon>Neisseriaceae</taxon>
        <taxon>Kingella</taxon>
    </lineage>
</organism>